<sequence length="398" mass="45462">MIAKRDSSPLNILEAISILHRVRTKDGPHHVIIIDEDESLFRQASIVVSDEANYPGLCKEQGQAIARQAITLVEHKPSMQRYLCHTILEALAKYVPGALEEVYPQILEQNLFFDSGLVFQDAQADTRDLLLSLLETKNKDMKRKWLTALAWIRDEVAVETFRAWRLTPPIWYQSTDRPIESFTRYAGWEFTTEGAVRDLYFHDGYELLSHGLVEEEQAGSMKVFQKIDQTCCWCGRPMVTGLDIDQSEDKLSFLTTHIPRLRFLFCINCSVQENIFSNLTDGGWSKHTPHPPYPLNPHYWEGMEECTLQAREHVVLGNRGHATGRYGRYWIGSNSQLGGLPQWVQEPDYPQCPSCKQCMLYLGQVEIGDVDSENDGSGVLFFFLCPTCQLGVYDIQCT</sequence>
<gene>
    <name evidence="1" type="ORF">KSX_93240</name>
</gene>
<name>A0A8J3MYP4_9CHLR</name>
<organism evidence="1 2">
    <name type="scientific">Ktedonospora formicarum</name>
    <dbReference type="NCBI Taxonomy" id="2778364"/>
    <lineage>
        <taxon>Bacteria</taxon>
        <taxon>Bacillati</taxon>
        <taxon>Chloroflexota</taxon>
        <taxon>Ktedonobacteria</taxon>
        <taxon>Ktedonobacterales</taxon>
        <taxon>Ktedonobacteraceae</taxon>
        <taxon>Ktedonospora</taxon>
    </lineage>
</organism>
<evidence type="ECO:0008006" key="3">
    <source>
        <dbReference type="Google" id="ProtNLM"/>
    </source>
</evidence>
<protein>
    <recommendedName>
        <fullName evidence="3">DUF1963 domain-containing protein</fullName>
    </recommendedName>
</protein>
<evidence type="ECO:0000313" key="1">
    <source>
        <dbReference type="EMBL" id="GHO51161.1"/>
    </source>
</evidence>
<comment type="caution">
    <text evidence="1">The sequence shown here is derived from an EMBL/GenBank/DDBJ whole genome shotgun (WGS) entry which is preliminary data.</text>
</comment>
<proteinExistence type="predicted"/>
<evidence type="ECO:0000313" key="2">
    <source>
        <dbReference type="Proteomes" id="UP000612362"/>
    </source>
</evidence>
<dbReference type="EMBL" id="BNJF01000011">
    <property type="protein sequence ID" value="GHO51161.1"/>
    <property type="molecule type" value="Genomic_DNA"/>
</dbReference>
<accession>A0A8J3MYP4</accession>
<dbReference type="Proteomes" id="UP000612362">
    <property type="component" value="Unassembled WGS sequence"/>
</dbReference>
<reference evidence="1" key="1">
    <citation type="submission" date="2020-10" db="EMBL/GenBank/DDBJ databases">
        <title>Taxonomic study of unclassified bacteria belonging to the class Ktedonobacteria.</title>
        <authorList>
            <person name="Yabe S."/>
            <person name="Wang C.M."/>
            <person name="Zheng Y."/>
            <person name="Sakai Y."/>
            <person name="Cavaletti L."/>
            <person name="Monciardini P."/>
            <person name="Donadio S."/>
        </authorList>
    </citation>
    <scope>NUCLEOTIDE SEQUENCE</scope>
    <source>
        <strain evidence="1">SOSP1-1</strain>
    </source>
</reference>
<dbReference type="AlphaFoldDB" id="A0A8J3MYP4"/>
<keyword evidence="2" id="KW-1185">Reference proteome</keyword>